<evidence type="ECO:0000256" key="1">
    <source>
        <dbReference type="ARBA" id="ARBA00004496"/>
    </source>
</evidence>
<name>A0AAD8BK54_BIOPF</name>
<dbReference type="Gene3D" id="1.20.120.230">
    <property type="entry name" value="Alpha-catenin/vinculin-like"/>
    <property type="match status" value="1"/>
</dbReference>
<feature type="non-terminal residue" evidence="3">
    <location>
        <position position="1"/>
    </location>
</feature>
<evidence type="ECO:0000313" key="3">
    <source>
        <dbReference type="EMBL" id="KAK0055284.1"/>
    </source>
</evidence>
<dbReference type="GO" id="GO:0051015">
    <property type="term" value="F:actin filament binding"/>
    <property type="evidence" value="ECO:0007669"/>
    <property type="project" value="InterPro"/>
</dbReference>
<evidence type="ECO:0000256" key="2">
    <source>
        <dbReference type="ARBA" id="ARBA00022490"/>
    </source>
</evidence>
<dbReference type="EMBL" id="JASAOG010000071">
    <property type="protein sequence ID" value="KAK0055284.1"/>
    <property type="molecule type" value="Genomic_DNA"/>
</dbReference>
<dbReference type="GO" id="GO:0098609">
    <property type="term" value="P:cell-cell adhesion"/>
    <property type="evidence" value="ECO:0007669"/>
    <property type="project" value="TreeGrafter"/>
</dbReference>
<reference evidence="3" key="2">
    <citation type="submission" date="2023-04" db="EMBL/GenBank/DDBJ databases">
        <authorList>
            <person name="Bu L."/>
            <person name="Lu L."/>
            <person name="Laidemitt M.R."/>
            <person name="Zhang S.M."/>
            <person name="Mutuku M."/>
            <person name="Mkoji G."/>
            <person name="Steinauer M."/>
            <person name="Loker E.S."/>
        </authorList>
    </citation>
    <scope>NUCLEOTIDE SEQUENCE</scope>
    <source>
        <strain evidence="3">KasaAsao</strain>
        <tissue evidence="3">Whole Snail</tissue>
    </source>
</reference>
<dbReference type="GO" id="GO:0008013">
    <property type="term" value="F:beta-catenin binding"/>
    <property type="evidence" value="ECO:0007669"/>
    <property type="project" value="TreeGrafter"/>
</dbReference>
<dbReference type="GO" id="GO:0005912">
    <property type="term" value="C:adherens junction"/>
    <property type="evidence" value="ECO:0007669"/>
    <property type="project" value="TreeGrafter"/>
</dbReference>
<dbReference type="GO" id="GO:0005737">
    <property type="term" value="C:cytoplasm"/>
    <property type="evidence" value="ECO:0007669"/>
    <property type="project" value="UniProtKB-SubCell"/>
</dbReference>
<comment type="caution">
    <text evidence="3">The sequence shown here is derived from an EMBL/GenBank/DDBJ whole genome shotgun (WGS) entry which is preliminary data.</text>
</comment>
<dbReference type="PANTHER" id="PTHR18914">
    <property type="entry name" value="ALPHA CATENIN"/>
    <property type="match status" value="1"/>
</dbReference>
<accession>A0AAD8BK54</accession>
<dbReference type="GO" id="GO:0016477">
    <property type="term" value="P:cell migration"/>
    <property type="evidence" value="ECO:0007669"/>
    <property type="project" value="TreeGrafter"/>
</dbReference>
<sequence>GLQAIGKGLGLGGQPLTNIGDLREFMSLYLTMTPTLNALTAMIRSIVGTSVQSAINNMRQASDIQAYVRQPELAAAHSNREYAYKHVGDAVNTISDVAQASGQSDVHAYKGPGELAAALNKLDHKIIMDPLSYN</sequence>
<organism evidence="3 4">
    <name type="scientific">Biomphalaria pfeifferi</name>
    <name type="common">Bloodfluke planorb</name>
    <name type="synonym">Freshwater snail</name>
    <dbReference type="NCBI Taxonomy" id="112525"/>
    <lineage>
        <taxon>Eukaryota</taxon>
        <taxon>Metazoa</taxon>
        <taxon>Spiralia</taxon>
        <taxon>Lophotrochozoa</taxon>
        <taxon>Mollusca</taxon>
        <taxon>Gastropoda</taxon>
        <taxon>Heterobranchia</taxon>
        <taxon>Euthyneura</taxon>
        <taxon>Panpulmonata</taxon>
        <taxon>Hygrophila</taxon>
        <taxon>Lymnaeoidea</taxon>
        <taxon>Planorbidae</taxon>
        <taxon>Biomphalaria</taxon>
    </lineage>
</organism>
<dbReference type="Proteomes" id="UP001233172">
    <property type="component" value="Unassembled WGS sequence"/>
</dbReference>
<keyword evidence="4" id="KW-1185">Reference proteome</keyword>
<dbReference type="GO" id="GO:0016342">
    <property type="term" value="C:catenin complex"/>
    <property type="evidence" value="ECO:0007669"/>
    <property type="project" value="TreeGrafter"/>
</dbReference>
<dbReference type="AlphaFoldDB" id="A0AAD8BK54"/>
<reference evidence="3" key="1">
    <citation type="journal article" date="2023" name="PLoS Negl. Trop. Dis.">
        <title>A genome sequence for Biomphalaria pfeifferi, the major vector snail for the human-infecting parasite Schistosoma mansoni.</title>
        <authorList>
            <person name="Bu L."/>
            <person name="Lu L."/>
            <person name="Laidemitt M.R."/>
            <person name="Zhang S.M."/>
            <person name="Mutuku M."/>
            <person name="Mkoji G."/>
            <person name="Steinauer M."/>
            <person name="Loker E.S."/>
        </authorList>
    </citation>
    <scope>NUCLEOTIDE SEQUENCE</scope>
    <source>
        <strain evidence="3">KasaAsao</strain>
    </source>
</reference>
<dbReference type="InterPro" id="IPR006077">
    <property type="entry name" value="Vinculin/catenin"/>
</dbReference>
<evidence type="ECO:0000313" key="4">
    <source>
        <dbReference type="Proteomes" id="UP001233172"/>
    </source>
</evidence>
<protein>
    <submittedName>
        <fullName evidence="3">Catenin alpha-2-like isoform X4</fullName>
    </submittedName>
</protein>
<keyword evidence="2" id="KW-0963">Cytoplasm</keyword>
<dbReference type="Pfam" id="PF01044">
    <property type="entry name" value="Vinculin"/>
    <property type="match status" value="1"/>
</dbReference>
<gene>
    <name evidence="3" type="ORF">Bpfe_015298</name>
</gene>
<dbReference type="PANTHER" id="PTHR18914:SF9">
    <property type="entry name" value="CATENIN ALPHA"/>
    <property type="match status" value="1"/>
</dbReference>
<comment type="subcellular location">
    <subcellularLocation>
        <location evidence="1">Cytoplasm</location>
    </subcellularLocation>
</comment>
<proteinExistence type="predicted"/>